<dbReference type="InParanoid" id="A0A409YP54"/>
<dbReference type="OrthoDB" id="415696at2759"/>
<proteinExistence type="inferred from homology"/>
<evidence type="ECO:0000256" key="1">
    <source>
        <dbReference type="ARBA" id="ARBA00009630"/>
    </source>
</evidence>
<dbReference type="AlphaFoldDB" id="A0A409YP54"/>
<name>A0A409YP54_9AGAR</name>
<dbReference type="Pfam" id="PF00085">
    <property type="entry name" value="Thioredoxin"/>
    <property type="match status" value="1"/>
</dbReference>
<dbReference type="PROSITE" id="PS51352">
    <property type="entry name" value="THIOREDOXIN_2"/>
    <property type="match status" value="1"/>
</dbReference>
<dbReference type="GO" id="GO:0015036">
    <property type="term" value="F:disulfide oxidoreductase activity"/>
    <property type="evidence" value="ECO:0007669"/>
    <property type="project" value="UniProtKB-ARBA"/>
</dbReference>
<dbReference type="InterPro" id="IPR036249">
    <property type="entry name" value="Thioredoxin-like_sf"/>
</dbReference>
<dbReference type="InterPro" id="IPR033658">
    <property type="entry name" value="GRX_PICOT-like"/>
</dbReference>
<comment type="function">
    <text evidence="5">Monothiol glutaredoxin involved in the biogenesis of iron-sulfur clusters. Binds one iron-sulfur cluster per dimer. The iron-sulfur cluster is bound between subunits, and is complexed by a bound glutathione and a cysteine residue from each subunit.</text>
</comment>
<feature type="domain" description="Thioredoxin" evidence="6">
    <location>
        <begin position="1"/>
        <end position="110"/>
    </location>
</feature>
<dbReference type="Proteomes" id="UP000284842">
    <property type="component" value="Unassembled WGS sequence"/>
</dbReference>
<keyword evidence="4" id="KW-0411">Iron-sulfur</keyword>
<dbReference type="PANTHER" id="PTHR10293">
    <property type="entry name" value="GLUTAREDOXIN FAMILY MEMBER"/>
    <property type="match status" value="1"/>
</dbReference>
<dbReference type="FunFam" id="3.40.30.10:FF:000092">
    <property type="entry name" value="Monothiol glutaredoxin"/>
    <property type="match status" value="1"/>
</dbReference>
<dbReference type="Gene3D" id="3.40.30.10">
    <property type="entry name" value="Glutaredoxin"/>
    <property type="match status" value="2"/>
</dbReference>
<organism evidence="7 8">
    <name type="scientific">Panaeolus cyanescens</name>
    <dbReference type="NCBI Taxonomy" id="181874"/>
    <lineage>
        <taxon>Eukaryota</taxon>
        <taxon>Fungi</taxon>
        <taxon>Dikarya</taxon>
        <taxon>Basidiomycota</taxon>
        <taxon>Agaricomycotina</taxon>
        <taxon>Agaricomycetes</taxon>
        <taxon>Agaricomycetidae</taxon>
        <taxon>Agaricales</taxon>
        <taxon>Agaricineae</taxon>
        <taxon>Galeropsidaceae</taxon>
        <taxon>Panaeolus</taxon>
    </lineage>
</organism>
<dbReference type="PROSITE" id="PS51354">
    <property type="entry name" value="GLUTAREDOXIN_2"/>
    <property type="match status" value="1"/>
</dbReference>
<dbReference type="InterPro" id="IPR013766">
    <property type="entry name" value="Thioredoxin_domain"/>
</dbReference>
<dbReference type="EMBL" id="NHTK01000890">
    <property type="protein sequence ID" value="PPR04812.1"/>
    <property type="molecule type" value="Genomic_DNA"/>
</dbReference>
<keyword evidence="3" id="KW-0408">Iron</keyword>
<evidence type="ECO:0000313" key="8">
    <source>
        <dbReference type="Proteomes" id="UP000284842"/>
    </source>
</evidence>
<dbReference type="CDD" id="cd02984">
    <property type="entry name" value="TRX_PICOT"/>
    <property type="match status" value="1"/>
</dbReference>
<gene>
    <name evidence="7" type="ORF">CVT24_007072</name>
</gene>
<dbReference type="FunCoup" id="A0A409YP54">
    <property type="interactions" value="408"/>
</dbReference>
<dbReference type="InterPro" id="IPR002109">
    <property type="entry name" value="Glutaredoxin"/>
</dbReference>
<evidence type="ECO:0000259" key="6">
    <source>
        <dbReference type="PROSITE" id="PS51352"/>
    </source>
</evidence>
<keyword evidence="2" id="KW-0479">Metal-binding</keyword>
<evidence type="ECO:0000256" key="4">
    <source>
        <dbReference type="ARBA" id="ARBA00023014"/>
    </source>
</evidence>
<dbReference type="FunFam" id="3.40.30.10:FF:000012">
    <property type="entry name" value="Monothiol glutaredoxin"/>
    <property type="match status" value="1"/>
</dbReference>
<dbReference type="InterPro" id="IPR004480">
    <property type="entry name" value="Monothiol_GRX-rel"/>
</dbReference>
<dbReference type="GO" id="GO:0006879">
    <property type="term" value="P:intracellular iron ion homeostasis"/>
    <property type="evidence" value="ECO:0007669"/>
    <property type="project" value="TreeGrafter"/>
</dbReference>
<dbReference type="SUPFAM" id="SSF52833">
    <property type="entry name" value="Thioredoxin-like"/>
    <property type="match status" value="2"/>
</dbReference>
<evidence type="ECO:0000313" key="7">
    <source>
        <dbReference type="EMBL" id="PPR04812.1"/>
    </source>
</evidence>
<reference evidence="7 8" key="1">
    <citation type="journal article" date="2018" name="Evol. Lett.">
        <title>Horizontal gene cluster transfer increased hallucinogenic mushroom diversity.</title>
        <authorList>
            <person name="Reynolds H.T."/>
            <person name="Vijayakumar V."/>
            <person name="Gluck-Thaler E."/>
            <person name="Korotkin H.B."/>
            <person name="Matheny P.B."/>
            <person name="Slot J.C."/>
        </authorList>
    </citation>
    <scope>NUCLEOTIDE SEQUENCE [LARGE SCALE GENOMIC DNA]</scope>
    <source>
        <strain evidence="7 8">2629</strain>
    </source>
</reference>
<evidence type="ECO:0000256" key="3">
    <source>
        <dbReference type="ARBA" id="ARBA00023004"/>
    </source>
</evidence>
<evidence type="ECO:0000256" key="5">
    <source>
        <dbReference type="ARBA" id="ARBA00055846"/>
    </source>
</evidence>
<evidence type="ECO:0000256" key="2">
    <source>
        <dbReference type="ARBA" id="ARBA00022723"/>
    </source>
</evidence>
<dbReference type="STRING" id="181874.A0A409YP54"/>
<dbReference type="GO" id="GO:0005634">
    <property type="term" value="C:nucleus"/>
    <property type="evidence" value="ECO:0007669"/>
    <property type="project" value="TreeGrafter"/>
</dbReference>
<dbReference type="PANTHER" id="PTHR10293:SF73">
    <property type="entry name" value="GLUTAREDOXIN-3"/>
    <property type="match status" value="1"/>
</dbReference>
<dbReference type="Pfam" id="PF00462">
    <property type="entry name" value="Glutaredoxin"/>
    <property type="match status" value="1"/>
</dbReference>
<dbReference type="GO" id="GO:0046872">
    <property type="term" value="F:metal ion binding"/>
    <property type="evidence" value="ECO:0007669"/>
    <property type="project" value="UniProtKB-KW"/>
</dbReference>
<protein>
    <recommendedName>
        <fullName evidence="6">Thioredoxin domain-containing protein</fullName>
    </recommendedName>
</protein>
<dbReference type="GO" id="GO:0051537">
    <property type="term" value="F:2 iron, 2 sulfur cluster binding"/>
    <property type="evidence" value="ECO:0007669"/>
    <property type="project" value="TreeGrafter"/>
</dbReference>
<accession>A0A409YP54</accession>
<sequence>MATTNYVEVTSSAHFQDLLNADLNRVSIINFWAPWAAPCQQMNDVTRELAKKYPAALFLQVEAEEQSEIAESFDIEAVPSFIILRGHTLLDRISGADAAALTQSVAKHATVPSYQPLSKTDNVPAKASAAVPAGLQTDEKKETTEELNERLRKLMNQSKVVLFMKGSPETPRCGFSRKISALLQEQKVEFSHFDILTDESVRQGLKVLNDWPTFPQLIVKGELVGGLDIVQEMVDNGEFAELLA</sequence>
<dbReference type="CDD" id="cd03028">
    <property type="entry name" value="GRX_PICOT_like"/>
    <property type="match status" value="1"/>
</dbReference>
<keyword evidence="8" id="KW-1185">Reference proteome</keyword>
<comment type="caution">
    <text evidence="7">The sequence shown here is derived from an EMBL/GenBank/DDBJ whole genome shotgun (WGS) entry which is preliminary data.</text>
</comment>
<dbReference type="GO" id="GO:0005829">
    <property type="term" value="C:cytosol"/>
    <property type="evidence" value="ECO:0007669"/>
    <property type="project" value="TreeGrafter"/>
</dbReference>
<comment type="similarity">
    <text evidence="1">Belongs to the glutaredoxin family. Monothiol subfamily.</text>
</comment>